<name>A0A4Q7ZEI9_9ACTN</name>
<feature type="transmembrane region" description="Helical" evidence="2">
    <location>
        <begin position="287"/>
        <end position="305"/>
    </location>
</feature>
<feature type="transmembrane region" description="Helical" evidence="2">
    <location>
        <begin position="127"/>
        <end position="146"/>
    </location>
</feature>
<dbReference type="EMBL" id="SHKY01000001">
    <property type="protein sequence ID" value="RZU48533.1"/>
    <property type="molecule type" value="Genomic_DNA"/>
</dbReference>
<sequence>MTVETAASGRSPGSTTGPAPGTHPGSSGPGSSGPGSPGPDSPGSAGARLGWLDALRGFAALTVVWFHLSPVVLGPERHLRIHHHIDLGKYGVLLFFLVSGYVIPMSLERHGSLRRFWVGRLFRVYPAYLATIAVTGVLVVAGLGGLRASLRADPVTAVLAHATMLMDPLGLRGTVRVFWTLSYEMIFYLVVAGLFAWRLHRHSGWWAAGLAAVALMAGPRLPDGLFAADPGGRRITAAVLLVLVAGVVAACLSGRRRLTLAAGTAGICFLALPALDGHPSADSTVAASWQGLLLLAVMFAGTVVFRAQHGQLGRWPAASALAAVGGGTVAAHAVYLPGRSTEVWLTTVAAVAATFAVAYALRRRAVPRIFAWLGTISYSLYLLHVVVLGQVVRFVPDLAHRPAPQRCLVGAVFLLLALGVAAVSQRVVERPGQALGRRLLRALEGAPGPPRSVPFTTERAAPRTRRRQDTRRSV</sequence>
<feature type="region of interest" description="Disordered" evidence="1">
    <location>
        <begin position="1"/>
        <end position="43"/>
    </location>
</feature>
<dbReference type="GO" id="GO:0016020">
    <property type="term" value="C:membrane"/>
    <property type="evidence" value="ECO:0007669"/>
    <property type="project" value="TreeGrafter"/>
</dbReference>
<dbReference type="Pfam" id="PF01757">
    <property type="entry name" value="Acyl_transf_3"/>
    <property type="match status" value="1"/>
</dbReference>
<dbReference type="AlphaFoldDB" id="A0A4Q7ZEI9"/>
<keyword evidence="2" id="KW-1133">Transmembrane helix</keyword>
<dbReference type="GO" id="GO:0016747">
    <property type="term" value="F:acyltransferase activity, transferring groups other than amino-acyl groups"/>
    <property type="evidence" value="ECO:0007669"/>
    <property type="project" value="InterPro"/>
</dbReference>
<feature type="domain" description="Acyltransferase 3" evidence="3">
    <location>
        <begin position="50"/>
        <end position="268"/>
    </location>
</feature>
<dbReference type="InterPro" id="IPR050879">
    <property type="entry name" value="Acyltransferase_3"/>
</dbReference>
<feature type="transmembrane region" description="Helical" evidence="2">
    <location>
        <begin position="234"/>
        <end position="251"/>
    </location>
</feature>
<feature type="transmembrane region" description="Helical" evidence="2">
    <location>
        <begin position="369"/>
        <end position="388"/>
    </location>
</feature>
<dbReference type="Proteomes" id="UP000292564">
    <property type="component" value="Unassembled WGS sequence"/>
</dbReference>
<evidence type="ECO:0000259" key="3">
    <source>
        <dbReference type="Pfam" id="PF01757"/>
    </source>
</evidence>
<feature type="region of interest" description="Disordered" evidence="1">
    <location>
        <begin position="445"/>
        <end position="474"/>
    </location>
</feature>
<organism evidence="4 5">
    <name type="scientific">Krasilnikovia cinnamomea</name>
    <dbReference type="NCBI Taxonomy" id="349313"/>
    <lineage>
        <taxon>Bacteria</taxon>
        <taxon>Bacillati</taxon>
        <taxon>Actinomycetota</taxon>
        <taxon>Actinomycetes</taxon>
        <taxon>Micromonosporales</taxon>
        <taxon>Micromonosporaceae</taxon>
        <taxon>Krasilnikovia</taxon>
    </lineage>
</organism>
<proteinExistence type="predicted"/>
<dbReference type="RefSeq" id="WP_130507764.1">
    <property type="nucleotide sequence ID" value="NZ_SHKY01000001.1"/>
</dbReference>
<feature type="transmembrane region" description="Helical" evidence="2">
    <location>
        <begin position="317"/>
        <end position="337"/>
    </location>
</feature>
<protein>
    <submittedName>
        <fullName evidence="4">Peptidoglycan/LPS O-acetylase OafA/YrhL</fullName>
    </submittedName>
</protein>
<dbReference type="GO" id="GO:0000271">
    <property type="term" value="P:polysaccharide biosynthetic process"/>
    <property type="evidence" value="ECO:0007669"/>
    <property type="project" value="TreeGrafter"/>
</dbReference>
<comment type="caution">
    <text evidence="4">The sequence shown here is derived from an EMBL/GenBank/DDBJ whole genome shotgun (WGS) entry which is preliminary data.</text>
</comment>
<evidence type="ECO:0000313" key="5">
    <source>
        <dbReference type="Proteomes" id="UP000292564"/>
    </source>
</evidence>
<feature type="transmembrane region" description="Helical" evidence="2">
    <location>
        <begin position="258"/>
        <end position="275"/>
    </location>
</feature>
<gene>
    <name evidence="4" type="ORF">EV385_0250</name>
</gene>
<dbReference type="PANTHER" id="PTHR23028:SF53">
    <property type="entry name" value="ACYL_TRANSF_3 DOMAIN-CONTAINING PROTEIN"/>
    <property type="match status" value="1"/>
</dbReference>
<dbReference type="InterPro" id="IPR002656">
    <property type="entry name" value="Acyl_transf_3_dom"/>
</dbReference>
<evidence type="ECO:0000313" key="4">
    <source>
        <dbReference type="EMBL" id="RZU48533.1"/>
    </source>
</evidence>
<dbReference type="OrthoDB" id="9807745at2"/>
<keyword evidence="2" id="KW-0812">Transmembrane</keyword>
<dbReference type="PANTHER" id="PTHR23028">
    <property type="entry name" value="ACETYLTRANSFERASE"/>
    <property type="match status" value="1"/>
</dbReference>
<reference evidence="4 5" key="1">
    <citation type="submission" date="2019-02" db="EMBL/GenBank/DDBJ databases">
        <title>Sequencing the genomes of 1000 actinobacteria strains.</title>
        <authorList>
            <person name="Klenk H.-P."/>
        </authorList>
    </citation>
    <scope>NUCLEOTIDE SEQUENCE [LARGE SCALE GENOMIC DNA]</scope>
    <source>
        <strain evidence="4 5">DSM 45162</strain>
    </source>
</reference>
<feature type="transmembrane region" description="Helical" evidence="2">
    <location>
        <begin position="177"/>
        <end position="197"/>
    </location>
</feature>
<evidence type="ECO:0000256" key="1">
    <source>
        <dbReference type="SAM" id="MobiDB-lite"/>
    </source>
</evidence>
<keyword evidence="2" id="KW-0472">Membrane</keyword>
<feature type="compositionally biased region" description="Basic residues" evidence="1">
    <location>
        <begin position="462"/>
        <end position="474"/>
    </location>
</feature>
<feature type="transmembrane region" description="Helical" evidence="2">
    <location>
        <begin position="408"/>
        <end position="428"/>
    </location>
</feature>
<accession>A0A4Q7ZEI9</accession>
<feature type="transmembrane region" description="Helical" evidence="2">
    <location>
        <begin position="204"/>
        <end position="222"/>
    </location>
</feature>
<feature type="compositionally biased region" description="Low complexity" evidence="1">
    <location>
        <begin position="1"/>
        <end position="26"/>
    </location>
</feature>
<keyword evidence="5" id="KW-1185">Reference proteome</keyword>
<feature type="transmembrane region" description="Helical" evidence="2">
    <location>
        <begin position="343"/>
        <end position="362"/>
    </location>
</feature>
<evidence type="ECO:0000256" key="2">
    <source>
        <dbReference type="SAM" id="Phobius"/>
    </source>
</evidence>